<evidence type="ECO:0000313" key="3">
    <source>
        <dbReference type="RefSeq" id="XP_038990298.1"/>
    </source>
</evidence>
<accession>A0A8B9B235</accession>
<dbReference type="OrthoDB" id="1923367at2759"/>
<dbReference type="Pfam" id="PF00134">
    <property type="entry name" value="Cyclin_N"/>
    <property type="match status" value="1"/>
</dbReference>
<dbReference type="Proteomes" id="UP000228380">
    <property type="component" value="Chromosome 15"/>
</dbReference>
<proteinExistence type="predicted"/>
<reference evidence="3" key="2">
    <citation type="submission" date="2025-08" db="UniProtKB">
        <authorList>
            <consortium name="RefSeq"/>
        </authorList>
    </citation>
    <scope>IDENTIFICATION</scope>
    <source>
        <tissue evidence="3">Young leaves</tissue>
    </source>
</reference>
<name>A0A8B9B235_PHODC</name>
<feature type="domain" description="Cyclin N-terminal" evidence="1">
    <location>
        <begin position="12"/>
        <end position="138"/>
    </location>
</feature>
<dbReference type="GeneID" id="103705868"/>
<evidence type="ECO:0000259" key="1">
    <source>
        <dbReference type="Pfam" id="PF00134"/>
    </source>
</evidence>
<dbReference type="InterPro" id="IPR036915">
    <property type="entry name" value="Cyclin-like_sf"/>
</dbReference>
<dbReference type="InterPro" id="IPR006671">
    <property type="entry name" value="Cyclin_N"/>
</dbReference>
<keyword evidence="2" id="KW-1185">Reference proteome</keyword>
<dbReference type="KEGG" id="pda:103705868"/>
<dbReference type="AlphaFoldDB" id="A0A8B9B235"/>
<dbReference type="SUPFAM" id="SSF47954">
    <property type="entry name" value="Cyclin-like"/>
    <property type="match status" value="1"/>
</dbReference>
<gene>
    <name evidence="3" type="primary">LOC103705868</name>
</gene>
<reference evidence="2" key="1">
    <citation type="journal article" date="2019" name="Nat. Commun.">
        <title>Genome-wide association mapping of date palm fruit traits.</title>
        <authorList>
            <person name="Hazzouri K.M."/>
            <person name="Gros-Balthazard M."/>
            <person name="Flowers J.M."/>
            <person name="Copetti D."/>
            <person name="Lemansour A."/>
            <person name="Lebrun M."/>
            <person name="Masmoudi K."/>
            <person name="Ferrand S."/>
            <person name="Dhar M.I."/>
            <person name="Fresquez Z.A."/>
            <person name="Rosas U."/>
            <person name="Zhang J."/>
            <person name="Talag J."/>
            <person name="Lee S."/>
            <person name="Kudrna D."/>
            <person name="Powell R.F."/>
            <person name="Leitch I.J."/>
            <person name="Krueger R.R."/>
            <person name="Wing R.A."/>
            <person name="Amiri K.M.A."/>
            <person name="Purugganan M.D."/>
        </authorList>
    </citation>
    <scope>NUCLEOTIDE SEQUENCE [LARGE SCALE GENOMIC DNA]</scope>
    <source>
        <strain evidence="2">cv. Khalas</strain>
    </source>
</reference>
<sequence length="248" mass="28382">MEMDMSSSSLAAIPSTLRYRLLEFLLHASSQLQCPPIVKYTALSFFADRFLPSLRRRKAMLLDGRDGVSWLLDPPRESNLQLFALISLWISSKMHDSRPLSVKSMKALGDDLITDQHFMARDYAEAELVFMEAFGFEIGASNIVFVFLEDLLIQFRELSMLGELLRSDVCMEIMDLLYETEDMSMLFSSPCSLAASILVTAYTISIPKQRWEFPLLPWVKFVTSYDEDDIRRIVSCILGHVLKPEITE</sequence>
<protein>
    <submittedName>
        <fullName evidence="3">Cyclin-J18-like isoform X1</fullName>
    </submittedName>
</protein>
<evidence type="ECO:0000313" key="2">
    <source>
        <dbReference type="Proteomes" id="UP000228380"/>
    </source>
</evidence>
<organism evidence="2 3">
    <name type="scientific">Phoenix dactylifera</name>
    <name type="common">Date palm</name>
    <dbReference type="NCBI Taxonomy" id="42345"/>
    <lineage>
        <taxon>Eukaryota</taxon>
        <taxon>Viridiplantae</taxon>
        <taxon>Streptophyta</taxon>
        <taxon>Embryophyta</taxon>
        <taxon>Tracheophyta</taxon>
        <taxon>Spermatophyta</taxon>
        <taxon>Magnoliopsida</taxon>
        <taxon>Liliopsida</taxon>
        <taxon>Arecaceae</taxon>
        <taxon>Coryphoideae</taxon>
        <taxon>Phoeniceae</taxon>
        <taxon>Phoenix</taxon>
    </lineage>
</organism>
<dbReference type="RefSeq" id="XP_038990298.1">
    <property type="nucleotide sequence ID" value="XM_039134370.1"/>
</dbReference>
<dbReference type="Gene3D" id="1.10.472.10">
    <property type="entry name" value="Cyclin-like"/>
    <property type="match status" value="1"/>
</dbReference>